<feature type="non-terminal residue" evidence="2">
    <location>
        <position position="1"/>
    </location>
</feature>
<evidence type="ECO:0000313" key="3">
    <source>
        <dbReference type="Proteomes" id="UP000001593"/>
    </source>
</evidence>
<organism evidence="2 3">
    <name type="scientific">Nematostella vectensis</name>
    <name type="common">Starlet sea anemone</name>
    <dbReference type="NCBI Taxonomy" id="45351"/>
    <lineage>
        <taxon>Eukaryota</taxon>
        <taxon>Metazoa</taxon>
        <taxon>Cnidaria</taxon>
        <taxon>Anthozoa</taxon>
        <taxon>Hexacorallia</taxon>
        <taxon>Actiniaria</taxon>
        <taxon>Edwardsiidae</taxon>
        <taxon>Nematostella</taxon>
    </lineage>
</organism>
<dbReference type="PhylomeDB" id="A7RGC2"/>
<dbReference type="STRING" id="45351.A7RGC2"/>
<dbReference type="PANTHER" id="PTHR45703">
    <property type="entry name" value="DYNEIN HEAVY CHAIN"/>
    <property type="match status" value="1"/>
</dbReference>
<dbReference type="HOGENOM" id="CLU_2419384_0_0_1"/>
<dbReference type="GO" id="GO:0007018">
    <property type="term" value="P:microtubule-based movement"/>
    <property type="evidence" value="ECO:0007669"/>
    <property type="project" value="InterPro"/>
</dbReference>
<sequence>WEQGKLLLNRENFFKDLEFYDIKNMPDSIFLKLETFYKNPVFRPEIVRAGSVAAGSLCMWVRAVYDYCVVYRALAPKQRQLKSAEAELEKVG</sequence>
<dbReference type="GO" id="GO:0030286">
    <property type="term" value="C:dynein complex"/>
    <property type="evidence" value="ECO:0007669"/>
    <property type="project" value="InterPro"/>
</dbReference>
<accession>A7RGC2</accession>
<dbReference type="eggNOG" id="KOG3595">
    <property type="taxonomic scope" value="Eukaryota"/>
</dbReference>
<dbReference type="Gene3D" id="1.20.920.60">
    <property type="match status" value="1"/>
</dbReference>
<dbReference type="InterPro" id="IPR026983">
    <property type="entry name" value="DHC"/>
</dbReference>
<dbReference type="Pfam" id="PF12777">
    <property type="entry name" value="MT"/>
    <property type="match status" value="1"/>
</dbReference>
<dbReference type="InterPro" id="IPR024743">
    <property type="entry name" value="Dynein_HC_stalk"/>
</dbReference>
<dbReference type="EMBL" id="DS469509">
    <property type="protein sequence ID" value="EDO49397.1"/>
    <property type="molecule type" value="Genomic_DNA"/>
</dbReference>
<name>A7RGC2_NEMVE</name>
<gene>
    <name evidence="2" type="ORF">NEMVEDRAFT_v1g80416</name>
</gene>
<dbReference type="InParanoid" id="A7RGC2"/>
<proteinExistence type="predicted"/>
<dbReference type="Proteomes" id="UP000001593">
    <property type="component" value="Unassembled WGS sequence"/>
</dbReference>
<protein>
    <recommendedName>
        <fullName evidence="1">Dynein heavy chain coiled coil stalk domain-containing protein</fullName>
    </recommendedName>
</protein>
<dbReference type="GO" id="GO:0051959">
    <property type="term" value="F:dynein light intermediate chain binding"/>
    <property type="evidence" value="ECO:0007669"/>
    <property type="project" value="InterPro"/>
</dbReference>
<dbReference type="GO" id="GO:0045505">
    <property type="term" value="F:dynein intermediate chain binding"/>
    <property type="evidence" value="ECO:0007669"/>
    <property type="project" value="InterPro"/>
</dbReference>
<reference evidence="2 3" key="1">
    <citation type="journal article" date="2007" name="Science">
        <title>Sea anemone genome reveals ancestral eumetazoan gene repertoire and genomic organization.</title>
        <authorList>
            <person name="Putnam N.H."/>
            <person name="Srivastava M."/>
            <person name="Hellsten U."/>
            <person name="Dirks B."/>
            <person name="Chapman J."/>
            <person name="Salamov A."/>
            <person name="Terry A."/>
            <person name="Shapiro H."/>
            <person name="Lindquist E."/>
            <person name="Kapitonov V.V."/>
            <person name="Jurka J."/>
            <person name="Genikhovich G."/>
            <person name="Grigoriev I.V."/>
            <person name="Lucas S.M."/>
            <person name="Steele R.E."/>
            <person name="Finnerty J.R."/>
            <person name="Technau U."/>
            <person name="Martindale M.Q."/>
            <person name="Rokhsar D.S."/>
        </authorList>
    </citation>
    <scope>NUCLEOTIDE SEQUENCE [LARGE SCALE GENOMIC DNA]</scope>
    <source>
        <strain evidence="3">CH2 X CH6</strain>
    </source>
</reference>
<evidence type="ECO:0000259" key="1">
    <source>
        <dbReference type="Pfam" id="PF12777"/>
    </source>
</evidence>
<dbReference type="AlphaFoldDB" id="A7RGC2"/>
<keyword evidence="3" id="KW-1185">Reference proteome</keyword>
<feature type="domain" description="Dynein heavy chain coiled coil stalk" evidence="1">
    <location>
        <begin position="1"/>
        <end position="89"/>
    </location>
</feature>
<evidence type="ECO:0000313" key="2">
    <source>
        <dbReference type="EMBL" id="EDO49397.1"/>
    </source>
</evidence>
<dbReference type="PANTHER" id="PTHR45703:SF36">
    <property type="entry name" value="DYNEIN HEAVY CHAIN, CYTOPLASMIC"/>
    <property type="match status" value="1"/>
</dbReference>